<dbReference type="Proteomes" id="UP000617979">
    <property type="component" value="Unassembled WGS sequence"/>
</dbReference>
<reference evidence="2" key="1">
    <citation type="journal article" date="2019" name="Int. J. Syst. Evol. Microbiol.">
        <title>The Global Catalogue of Microorganisms (GCM) 10K type strain sequencing project: providing services to taxonomists for standard genome sequencing and annotation.</title>
        <authorList>
            <consortium name="The Broad Institute Genomics Platform"/>
            <consortium name="The Broad Institute Genome Sequencing Center for Infectious Disease"/>
            <person name="Wu L."/>
            <person name="Ma J."/>
        </authorList>
    </citation>
    <scope>NUCLEOTIDE SEQUENCE [LARGE SCALE GENOMIC DNA]</scope>
    <source>
        <strain evidence="2">CGMCC 1.12404</strain>
    </source>
</reference>
<protein>
    <submittedName>
        <fullName evidence="1">Uncharacterized protein</fullName>
    </submittedName>
</protein>
<evidence type="ECO:0000313" key="2">
    <source>
        <dbReference type="Proteomes" id="UP000617979"/>
    </source>
</evidence>
<dbReference type="EMBL" id="BMEX01000005">
    <property type="protein sequence ID" value="GGA47113.1"/>
    <property type="molecule type" value="Genomic_DNA"/>
</dbReference>
<gene>
    <name evidence="1" type="ORF">GCM10007416_20380</name>
</gene>
<name>A0ABQ1GN55_9BACL</name>
<sequence length="50" mass="5774">MSIGKIRTLLYGAARFLGDINAVRQGRVKERLKRRLAGKVTGRLMGRWFR</sequence>
<proteinExistence type="predicted"/>
<evidence type="ECO:0000313" key="1">
    <source>
        <dbReference type="EMBL" id="GGA47113.1"/>
    </source>
</evidence>
<accession>A0ABQ1GN55</accession>
<keyword evidence="2" id="KW-1185">Reference proteome</keyword>
<comment type="caution">
    <text evidence="1">The sequence shown here is derived from an EMBL/GenBank/DDBJ whole genome shotgun (WGS) entry which is preliminary data.</text>
</comment>
<organism evidence="1 2">
    <name type="scientific">Kroppenstedtia guangzhouensis</name>
    <dbReference type="NCBI Taxonomy" id="1274356"/>
    <lineage>
        <taxon>Bacteria</taxon>
        <taxon>Bacillati</taxon>
        <taxon>Bacillota</taxon>
        <taxon>Bacilli</taxon>
        <taxon>Bacillales</taxon>
        <taxon>Thermoactinomycetaceae</taxon>
        <taxon>Kroppenstedtia</taxon>
    </lineage>
</organism>
<dbReference type="RefSeq" id="WP_188432422.1">
    <property type="nucleotide sequence ID" value="NZ_BMEX01000005.1"/>
</dbReference>